<dbReference type="EMBL" id="JAFBEI010000005">
    <property type="protein sequence ID" value="MBM7635564.1"/>
    <property type="molecule type" value="Genomic_DNA"/>
</dbReference>
<evidence type="ECO:0008006" key="3">
    <source>
        <dbReference type="Google" id="ProtNLM"/>
    </source>
</evidence>
<organism evidence="1 2">
    <name type="scientific">Streptococcus saliviloxodontae</name>
    <dbReference type="NCBI Taxonomy" id="1349416"/>
    <lineage>
        <taxon>Bacteria</taxon>
        <taxon>Bacillati</taxon>
        <taxon>Bacillota</taxon>
        <taxon>Bacilli</taxon>
        <taxon>Lactobacillales</taxon>
        <taxon>Streptococcaceae</taxon>
        <taxon>Streptococcus</taxon>
    </lineage>
</organism>
<reference evidence="1 2" key="1">
    <citation type="submission" date="2021-01" db="EMBL/GenBank/DDBJ databases">
        <title>Genomic Encyclopedia of Type Strains, Phase IV (KMG-IV): sequencing the most valuable type-strain genomes for metagenomic binning, comparative biology and taxonomic classification.</title>
        <authorList>
            <person name="Goeker M."/>
        </authorList>
    </citation>
    <scope>NUCLEOTIDE SEQUENCE [LARGE SCALE GENOMIC DNA]</scope>
    <source>
        <strain evidence="1 2">DSM 27513</strain>
    </source>
</reference>
<comment type="caution">
    <text evidence="1">The sequence shown here is derived from an EMBL/GenBank/DDBJ whole genome shotgun (WGS) entry which is preliminary data.</text>
</comment>
<dbReference type="InterPro" id="IPR019493">
    <property type="entry name" value="Bacteriocin_IIb_lactacin-rel"/>
</dbReference>
<gene>
    <name evidence="1" type="ORF">JOC31_000357</name>
</gene>
<dbReference type="Proteomes" id="UP000809081">
    <property type="component" value="Unassembled WGS sequence"/>
</dbReference>
<dbReference type="RefSeq" id="WP_205016503.1">
    <property type="nucleotide sequence ID" value="NZ_JAFBEI010000005.1"/>
</dbReference>
<keyword evidence="2" id="KW-1185">Reference proteome</keyword>
<sequence>MNTQTISQFELLDTELLATIEGGACSWNGAGGAVGYGATCWWIK</sequence>
<proteinExistence type="predicted"/>
<dbReference type="Pfam" id="PF10439">
    <property type="entry name" value="Bacteriocin_IIc"/>
    <property type="match status" value="1"/>
</dbReference>
<evidence type="ECO:0000313" key="2">
    <source>
        <dbReference type="Proteomes" id="UP000809081"/>
    </source>
</evidence>
<evidence type="ECO:0000313" key="1">
    <source>
        <dbReference type="EMBL" id="MBM7635564.1"/>
    </source>
</evidence>
<accession>A0ABS2PJM4</accession>
<name>A0ABS2PJM4_9STRE</name>
<protein>
    <recommendedName>
        <fullName evidence="3">Bacteriocin</fullName>
    </recommendedName>
</protein>